<dbReference type="KEGG" id="mfp:MBIO_0893"/>
<protein>
    <submittedName>
        <fullName evidence="1">Uncharacterized protein</fullName>
    </submittedName>
</protein>
<evidence type="ECO:0000313" key="2">
    <source>
        <dbReference type="Proteomes" id="UP000006810"/>
    </source>
</evidence>
<accession>C4XG86</accession>
<dbReference type="EMBL" id="AP009608">
    <property type="protein sequence ID" value="BAH70158.1"/>
    <property type="molecule type" value="Genomic_DNA"/>
</dbReference>
<sequence>MKWKIIKLFIRCISAKGGNMSNLSEKLKNCSEQELKDFNYFIDGMLEMPLINAIDEVIDCLEKPDYCEHYDTHWQFLKQSYIFITYRIEDDIKETKEVKTLFKKNSILIDLIKPIEFWLKIIKLSVNFYKCNEWDIKETYIRKPTIDFYHYSNSLHDAIYDELEARKKKND</sequence>
<dbReference type="PATRIC" id="fig|496833.3.peg.489"/>
<dbReference type="HOGENOM" id="CLU_1561217_0_0_14"/>
<proteinExistence type="predicted"/>
<reference evidence="1 2" key="1">
    <citation type="journal article" date="2009" name="Curr. Microbiol.">
        <title>Molecular cloning and expression of a novel cholinephosphotransferase involved in glycoglycerophospholipid biosynthesis of Mycoplasma fermentans.</title>
        <authorList>
            <person name="Ishida N."/>
            <person name="Irikura D."/>
            <person name="Matsuda K."/>
            <person name="Sato S."/>
            <person name="Asano K."/>
        </authorList>
    </citation>
    <scope>NUCLEOTIDE SEQUENCE [LARGE SCALE GENOMIC DNA]</scope>
    <source>
        <strain evidence="2">ATCC 19989 / NBRC 14854 / NCTC 10117 / PG18</strain>
    </source>
</reference>
<keyword evidence="2" id="KW-1185">Reference proteome</keyword>
<dbReference type="Proteomes" id="UP000006810">
    <property type="component" value="Chromosome"/>
</dbReference>
<organism evidence="1 2">
    <name type="scientific">Mycoplasmopsis fermentans (strain ATCC 19989 / NBRC 14854 / NCTC 10117 / PG18)</name>
    <name type="common">Mycoplasma fermentans</name>
    <dbReference type="NCBI Taxonomy" id="496833"/>
    <lineage>
        <taxon>Bacteria</taxon>
        <taxon>Bacillati</taxon>
        <taxon>Mycoplasmatota</taxon>
        <taxon>Mycoplasmoidales</taxon>
        <taxon>Metamycoplasmataceae</taxon>
        <taxon>Mycoplasmopsis</taxon>
    </lineage>
</organism>
<dbReference type="AlphaFoldDB" id="C4XG86"/>
<gene>
    <name evidence="1" type="ordered locus">MBIO_0893</name>
</gene>
<evidence type="ECO:0000313" key="1">
    <source>
        <dbReference type="EMBL" id="BAH70158.1"/>
    </source>
</evidence>
<name>C4XG86_MYCFP</name>